<sequence length="347" mass="35350">MWRAGRRNLITDVEGLSVGNHSDETVKSGVTALLCETPAVAGVQVLGGAPGTRETDLLSPHNLVDAVDAIVLSGGSAFGLDAAAGVQAALREQGKGFEIMGFRVPIVPGAILFDLPNGGNKNWGRFPPYRDYGFAAAMAAGAEFSLGTAGAGTGATTATLKGGLGSASTVLDNGVTVGALVAVNAVGSVMVGDTPHFWAAPFEMDKEFGGLGLPHPLPSHAAAVTTKLRAAAGGNTTIAVIATDAKLDKAAAKRLAIAAHDGFARAIWPAHTPVDGDLVFALATGRNETALELEAMLDLNAAAASTMARAIARGVHAATPSANDRCPTWAQNYAAQLEHRPAMTRES</sequence>
<dbReference type="PANTHER" id="PTHR36512:SF3">
    <property type="entry name" value="BLR5678 PROTEIN"/>
    <property type="match status" value="1"/>
</dbReference>
<proteinExistence type="inferred from homology"/>
<accession>K2PNX9</accession>
<protein>
    <submittedName>
        <fullName evidence="2">Peptidase S58 DmpA</fullName>
    </submittedName>
</protein>
<dbReference type="Pfam" id="PF03576">
    <property type="entry name" value="Peptidase_S58"/>
    <property type="match status" value="1"/>
</dbReference>
<organism evidence="2 3">
    <name type="scientific">Nitratireductor indicus C115</name>
    <dbReference type="NCBI Taxonomy" id="1231190"/>
    <lineage>
        <taxon>Bacteria</taxon>
        <taxon>Pseudomonadati</taxon>
        <taxon>Pseudomonadota</taxon>
        <taxon>Alphaproteobacteria</taxon>
        <taxon>Hyphomicrobiales</taxon>
        <taxon>Phyllobacteriaceae</taxon>
        <taxon>Nitratireductor</taxon>
    </lineage>
</organism>
<keyword evidence="3" id="KW-1185">Reference proteome</keyword>
<dbReference type="InterPro" id="IPR005321">
    <property type="entry name" value="Peptidase_S58_DmpA"/>
</dbReference>
<gene>
    <name evidence="2" type="ORF">NA8A_08894</name>
</gene>
<dbReference type="eggNOG" id="COG3191">
    <property type="taxonomic scope" value="Bacteria"/>
</dbReference>
<dbReference type="EMBL" id="AMSI01000005">
    <property type="protein sequence ID" value="EKF42772.1"/>
    <property type="molecule type" value="Genomic_DNA"/>
</dbReference>
<dbReference type="SUPFAM" id="SSF56266">
    <property type="entry name" value="DmpA/ArgJ-like"/>
    <property type="match status" value="1"/>
</dbReference>
<dbReference type="Gene3D" id="3.60.70.12">
    <property type="entry name" value="L-amino peptidase D-ALA esterase/amidase"/>
    <property type="match status" value="1"/>
</dbReference>
<reference evidence="2 3" key="1">
    <citation type="journal article" date="2012" name="J. Bacteriol.">
        <title>Genome Sequence of Nitratireductor indicus Type Strain C115.</title>
        <authorList>
            <person name="Lai Q."/>
            <person name="Li G."/>
            <person name="Yu Z."/>
            <person name="Shao Z."/>
        </authorList>
    </citation>
    <scope>NUCLEOTIDE SEQUENCE [LARGE SCALE GENOMIC DNA]</scope>
    <source>
        <strain evidence="2 3">C115</strain>
    </source>
</reference>
<dbReference type="PATRIC" id="fig|1231190.3.peg.1861"/>
<dbReference type="Proteomes" id="UP000007374">
    <property type="component" value="Unassembled WGS sequence"/>
</dbReference>
<evidence type="ECO:0000313" key="2">
    <source>
        <dbReference type="EMBL" id="EKF42772.1"/>
    </source>
</evidence>
<dbReference type="RefSeq" id="WP_009450110.1">
    <property type="nucleotide sequence ID" value="NZ_AMSI01000005.1"/>
</dbReference>
<comment type="caution">
    <text evidence="2">The sequence shown here is derived from an EMBL/GenBank/DDBJ whole genome shotgun (WGS) entry which is preliminary data.</text>
</comment>
<name>K2PNX9_9HYPH</name>
<evidence type="ECO:0000313" key="3">
    <source>
        <dbReference type="Proteomes" id="UP000007374"/>
    </source>
</evidence>
<dbReference type="CDD" id="cd02252">
    <property type="entry name" value="nylC_like"/>
    <property type="match status" value="1"/>
</dbReference>
<dbReference type="OrthoDB" id="9808347at2"/>
<comment type="similarity">
    <text evidence="1">Belongs to the peptidase S58 family.</text>
</comment>
<dbReference type="InterPro" id="IPR016117">
    <property type="entry name" value="ArgJ-like_dom_sf"/>
</dbReference>
<evidence type="ECO:0000256" key="1">
    <source>
        <dbReference type="ARBA" id="ARBA00007068"/>
    </source>
</evidence>
<dbReference type="AlphaFoldDB" id="K2PNX9"/>
<dbReference type="GO" id="GO:0004177">
    <property type="term" value="F:aminopeptidase activity"/>
    <property type="evidence" value="ECO:0007669"/>
    <property type="project" value="TreeGrafter"/>
</dbReference>
<dbReference type="STRING" id="721133.SAMN05216176_103157"/>
<dbReference type="PANTHER" id="PTHR36512">
    <property type="entry name" value="D-AMINOPEPTIDASE"/>
    <property type="match status" value="1"/>
</dbReference>